<dbReference type="EMBL" id="CM042890">
    <property type="protein sequence ID" value="KAI4311280.1"/>
    <property type="molecule type" value="Genomic_DNA"/>
</dbReference>
<reference evidence="2" key="1">
    <citation type="journal article" date="2023" name="Front. Plant Sci.">
        <title>Chromosomal-level genome assembly of Melastoma candidum provides insights into trichome evolution.</title>
        <authorList>
            <person name="Zhong Y."/>
            <person name="Wu W."/>
            <person name="Sun C."/>
            <person name="Zou P."/>
            <person name="Liu Y."/>
            <person name="Dai S."/>
            <person name="Zhou R."/>
        </authorList>
    </citation>
    <scope>NUCLEOTIDE SEQUENCE [LARGE SCALE GENOMIC DNA]</scope>
</reference>
<comment type="caution">
    <text evidence="1">The sequence shown here is derived from an EMBL/GenBank/DDBJ whole genome shotgun (WGS) entry which is preliminary data.</text>
</comment>
<accession>A0ACB9LIV7</accession>
<name>A0ACB9LIV7_9MYRT</name>
<keyword evidence="2" id="KW-1185">Reference proteome</keyword>
<proteinExistence type="predicted"/>
<evidence type="ECO:0000313" key="1">
    <source>
        <dbReference type="EMBL" id="KAI4311280.1"/>
    </source>
</evidence>
<dbReference type="Proteomes" id="UP001057402">
    <property type="component" value="Chromosome 11"/>
</dbReference>
<evidence type="ECO:0000313" key="2">
    <source>
        <dbReference type="Proteomes" id="UP001057402"/>
    </source>
</evidence>
<protein>
    <submittedName>
        <fullName evidence="1">Uncharacterized protein</fullName>
    </submittedName>
</protein>
<organism evidence="1 2">
    <name type="scientific">Melastoma candidum</name>
    <dbReference type="NCBI Taxonomy" id="119954"/>
    <lineage>
        <taxon>Eukaryota</taxon>
        <taxon>Viridiplantae</taxon>
        <taxon>Streptophyta</taxon>
        <taxon>Embryophyta</taxon>
        <taxon>Tracheophyta</taxon>
        <taxon>Spermatophyta</taxon>
        <taxon>Magnoliopsida</taxon>
        <taxon>eudicotyledons</taxon>
        <taxon>Gunneridae</taxon>
        <taxon>Pentapetalae</taxon>
        <taxon>rosids</taxon>
        <taxon>malvids</taxon>
        <taxon>Myrtales</taxon>
        <taxon>Melastomataceae</taxon>
        <taxon>Melastomatoideae</taxon>
        <taxon>Melastomateae</taxon>
        <taxon>Melastoma</taxon>
    </lineage>
</organism>
<sequence>MNSIVKSGVFILMLCLVMVVAQVHVAATPAKRVVVENDIDGEDIGVHCASADDDLGFVPIHPRGQWGFSFHTRFLGTTLFHCRISSRDSSHGLVVYDDNLHRYVCDTCHWSIRSNGSCLFSSDVTKVDCYDWVK</sequence>
<gene>
    <name evidence="1" type="ORF">MLD38_036185</name>
</gene>